<evidence type="ECO:0000256" key="6">
    <source>
        <dbReference type="SAM" id="MobiDB-lite"/>
    </source>
</evidence>
<dbReference type="Gene3D" id="2.60.40.420">
    <property type="entry name" value="Cupredoxins - blue copper proteins"/>
    <property type="match status" value="1"/>
</dbReference>
<dbReference type="AlphaFoldDB" id="A0AAV0YU67"/>
<dbReference type="InterPro" id="IPR008972">
    <property type="entry name" value="Cupredoxin"/>
</dbReference>
<feature type="signal peptide" evidence="7">
    <location>
        <begin position="1"/>
        <end position="25"/>
    </location>
</feature>
<feature type="region of interest" description="Disordered" evidence="6">
    <location>
        <begin position="123"/>
        <end position="173"/>
    </location>
</feature>
<feature type="domain" description="Phytocyanin" evidence="8">
    <location>
        <begin position="26"/>
        <end position="129"/>
    </location>
</feature>
<evidence type="ECO:0000259" key="8">
    <source>
        <dbReference type="PROSITE" id="PS51485"/>
    </source>
</evidence>
<organism evidence="9 10">
    <name type="scientific">Vicia faba</name>
    <name type="common">Broad bean</name>
    <name type="synonym">Faba vulgaris</name>
    <dbReference type="NCBI Taxonomy" id="3906"/>
    <lineage>
        <taxon>Eukaryota</taxon>
        <taxon>Viridiplantae</taxon>
        <taxon>Streptophyta</taxon>
        <taxon>Embryophyta</taxon>
        <taxon>Tracheophyta</taxon>
        <taxon>Spermatophyta</taxon>
        <taxon>Magnoliopsida</taxon>
        <taxon>eudicotyledons</taxon>
        <taxon>Gunneridae</taxon>
        <taxon>Pentapetalae</taxon>
        <taxon>rosids</taxon>
        <taxon>fabids</taxon>
        <taxon>Fabales</taxon>
        <taxon>Fabaceae</taxon>
        <taxon>Papilionoideae</taxon>
        <taxon>50 kb inversion clade</taxon>
        <taxon>NPAAA clade</taxon>
        <taxon>Hologalegina</taxon>
        <taxon>IRL clade</taxon>
        <taxon>Fabeae</taxon>
        <taxon>Vicia</taxon>
    </lineage>
</organism>
<protein>
    <recommendedName>
        <fullName evidence="8">Phytocyanin domain-containing protein</fullName>
    </recommendedName>
</protein>
<dbReference type="FunFam" id="2.60.40.420:FF:000003">
    <property type="entry name" value="Blue copper"/>
    <property type="match status" value="1"/>
</dbReference>
<keyword evidence="7" id="KW-0732">Signal</keyword>
<feature type="compositionally biased region" description="Pro residues" evidence="6">
    <location>
        <begin position="158"/>
        <end position="171"/>
    </location>
</feature>
<evidence type="ECO:0000313" key="10">
    <source>
        <dbReference type="Proteomes" id="UP001157006"/>
    </source>
</evidence>
<dbReference type="PROSITE" id="PS51485">
    <property type="entry name" value="PHYTOCYANIN"/>
    <property type="match status" value="1"/>
</dbReference>
<dbReference type="GO" id="GO:0009055">
    <property type="term" value="F:electron transfer activity"/>
    <property type="evidence" value="ECO:0007669"/>
    <property type="project" value="InterPro"/>
</dbReference>
<dbReference type="InterPro" id="IPR039391">
    <property type="entry name" value="Phytocyanin-like"/>
</dbReference>
<dbReference type="Proteomes" id="UP001157006">
    <property type="component" value="Chromosome 1L"/>
</dbReference>
<keyword evidence="4" id="KW-0186">Copper</keyword>
<dbReference type="Pfam" id="PF02298">
    <property type="entry name" value="Cu_bind_like"/>
    <property type="match status" value="1"/>
</dbReference>
<feature type="chain" id="PRO_5043818878" description="Phytocyanin domain-containing protein" evidence="7">
    <location>
        <begin position="26"/>
        <end position="193"/>
    </location>
</feature>
<evidence type="ECO:0000256" key="3">
    <source>
        <dbReference type="ARBA" id="ARBA00022982"/>
    </source>
</evidence>
<dbReference type="GO" id="GO:0005886">
    <property type="term" value="C:plasma membrane"/>
    <property type="evidence" value="ECO:0007669"/>
    <property type="project" value="TreeGrafter"/>
</dbReference>
<evidence type="ECO:0000256" key="4">
    <source>
        <dbReference type="ARBA" id="ARBA00023008"/>
    </source>
</evidence>
<gene>
    <name evidence="9" type="ORF">VFH_I395880</name>
</gene>
<keyword evidence="5" id="KW-0325">Glycoprotein</keyword>
<name>A0AAV0YU67_VICFA</name>
<evidence type="ECO:0000256" key="2">
    <source>
        <dbReference type="ARBA" id="ARBA00022723"/>
    </source>
</evidence>
<evidence type="ECO:0000313" key="9">
    <source>
        <dbReference type="EMBL" id="CAI8589506.1"/>
    </source>
</evidence>
<accession>A0AAV0YU67</accession>
<evidence type="ECO:0000256" key="5">
    <source>
        <dbReference type="ARBA" id="ARBA00023180"/>
    </source>
</evidence>
<reference evidence="9 10" key="1">
    <citation type="submission" date="2023-01" db="EMBL/GenBank/DDBJ databases">
        <authorList>
            <person name="Kreplak J."/>
        </authorList>
    </citation>
    <scope>NUCLEOTIDE SEQUENCE [LARGE SCALE GENOMIC DNA]</scope>
</reference>
<sequence>MCQLKNLSIILLIAFVATIVERTEAADHTVGGTTGWTNRANATFYSDWASNNTFKQNDVLVFNFFANAHTVAEINKADFDNCNVSGITNAITTTPARFTLNRTGDFYFTCTFPTHCQSGGQKLTINVPSSSSSSPPSATPPSSGTTPTSPTSGGTPSPSSPTQPGATPPSPSSATALLAAFPALFALVINLLL</sequence>
<dbReference type="EMBL" id="OX451736">
    <property type="protein sequence ID" value="CAI8589506.1"/>
    <property type="molecule type" value="Genomic_DNA"/>
</dbReference>
<keyword evidence="2" id="KW-0479">Metal-binding</keyword>
<evidence type="ECO:0000256" key="1">
    <source>
        <dbReference type="ARBA" id="ARBA00022448"/>
    </source>
</evidence>
<proteinExistence type="predicted"/>
<dbReference type="GO" id="GO:0046872">
    <property type="term" value="F:metal ion binding"/>
    <property type="evidence" value="ECO:0007669"/>
    <property type="project" value="UniProtKB-KW"/>
</dbReference>
<dbReference type="InterPro" id="IPR003245">
    <property type="entry name" value="Phytocyanin_dom"/>
</dbReference>
<keyword evidence="1" id="KW-0813">Transport</keyword>
<dbReference type="PANTHER" id="PTHR33021">
    <property type="entry name" value="BLUE COPPER PROTEIN"/>
    <property type="match status" value="1"/>
</dbReference>
<evidence type="ECO:0000256" key="7">
    <source>
        <dbReference type="SAM" id="SignalP"/>
    </source>
</evidence>
<dbReference type="SUPFAM" id="SSF49503">
    <property type="entry name" value="Cupredoxins"/>
    <property type="match status" value="1"/>
</dbReference>
<feature type="compositionally biased region" description="Low complexity" evidence="6">
    <location>
        <begin position="128"/>
        <end position="157"/>
    </location>
</feature>
<keyword evidence="3" id="KW-0249">Electron transport</keyword>
<keyword evidence="10" id="KW-1185">Reference proteome</keyword>
<dbReference type="PANTHER" id="PTHR33021:SF189">
    <property type="entry name" value="CUCUMBER PEELING CUPREDOXIN-LIKE"/>
    <property type="match status" value="1"/>
</dbReference>